<evidence type="ECO:0008006" key="4">
    <source>
        <dbReference type="Google" id="ProtNLM"/>
    </source>
</evidence>
<accession>A0AAV5TVI1</accession>
<feature type="transmembrane region" description="Helical" evidence="1">
    <location>
        <begin position="32"/>
        <end position="51"/>
    </location>
</feature>
<dbReference type="AlphaFoldDB" id="A0AAV5TVI1"/>
<keyword evidence="1" id="KW-0812">Transmembrane</keyword>
<feature type="non-terminal residue" evidence="2">
    <location>
        <position position="1"/>
    </location>
</feature>
<comment type="caution">
    <text evidence="2">The sequence shown here is derived from an EMBL/GenBank/DDBJ whole genome shotgun (WGS) entry which is preliminary data.</text>
</comment>
<reference evidence="2" key="1">
    <citation type="submission" date="2023-10" db="EMBL/GenBank/DDBJ databases">
        <title>Genome assembly of Pristionchus species.</title>
        <authorList>
            <person name="Yoshida K."/>
            <person name="Sommer R.J."/>
        </authorList>
    </citation>
    <scope>NUCLEOTIDE SEQUENCE</scope>
    <source>
        <strain evidence="2">RS0144</strain>
    </source>
</reference>
<sequence length="79" mass="9479">NCFFSFIGYLLFGVIMYASYKEQILRKHVHDVFLILIFVFITDVIELRMHLHFILDHQACTIPTHLFFVHYLITYIEAV</sequence>
<evidence type="ECO:0000313" key="3">
    <source>
        <dbReference type="Proteomes" id="UP001432027"/>
    </source>
</evidence>
<organism evidence="2 3">
    <name type="scientific">Pristionchus entomophagus</name>
    <dbReference type="NCBI Taxonomy" id="358040"/>
    <lineage>
        <taxon>Eukaryota</taxon>
        <taxon>Metazoa</taxon>
        <taxon>Ecdysozoa</taxon>
        <taxon>Nematoda</taxon>
        <taxon>Chromadorea</taxon>
        <taxon>Rhabditida</taxon>
        <taxon>Rhabditina</taxon>
        <taxon>Diplogasteromorpha</taxon>
        <taxon>Diplogasteroidea</taxon>
        <taxon>Neodiplogasteridae</taxon>
        <taxon>Pristionchus</taxon>
    </lineage>
</organism>
<proteinExistence type="predicted"/>
<feature type="non-terminal residue" evidence="2">
    <location>
        <position position="79"/>
    </location>
</feature>
<keyword evidence="3" id="KW-1185">Reference proteome</keyword>
<keyword evidence="1" id="KW-1133">Transmembrane helix</keyword>
<evidence type="ECO:0000313" key="2">
    <source>
        <dbReference type="EMBL" id="GMS98545.1"/>
    </source>
</evidence>
<evidence type="ECO:0000256" key="1">
    <source>
        <dbReference type="SAM" id="Phobius"/>
    </source>
</evidence>
<keyword evidence="1" id="KW-0472">Membrane</keyword>
<dbReference type="EMBL" id="BTSX01000005">
    <property type="protein sequence ID" value="GMS98545.1"/>
    <property type="molecule type" value="Genomic_DNA"/>
</dbReference>
<feature type="transmembrane region" description="Helical" evidence="1">
    <location>
        <begin position="6"/>
        <end position="20"/>
    </location>
</feature>
<gene>
    <name evidence="2" type="ORF">PENTCL1PPCAC_20720</name>
</gene>
<name>A0AAV5TVI1_9BILA</name>
<dbReference type="Proteomes" id="UP001432027">
    <property type="component" value="Unassembled WGS sequence"/>
</dbReference>
<protein>
    <recommendedName>
        <fullName evidence="4">G protein-coupled receptor</fullName>
    </recommendedName>
</protein>